<dbReference type="PANTHER" id="PTHR30332">
    <property type="entry name" value="PROBABLE GENERAL SECRETION PATHWAY PROTEIN D"/>
    <property type="match status" value="1"/>
</dbReference>
<feature type="domain" description="Type II/III secretion system secretin-like" evidence="2">
    <location>
        <begin position="299"/>
        <end position="463"/>
    </location>
</feature>
<dbReference type="AlphaFoldDB" id="A0A7D9H6U9"/>
<dbReference type="PANTHER" id="PTHR30332:SF17">
    <property type="entry name" value="TYPE IV PILIATION SYSTEM PROTEIN DR_0774-RELATED"/>
    <property type="match status" value="1"/>
</dbReference>
<comment type="similarity">
    <text evidence="1">Belongs to the bacterial secretin family.</text>
</comment>
<proteinExistence type="inferred from homology"/>
<dbReference type="EMBL" id="LR633967">
    <property type="protein sequence ID" value="VUX56311.1"/>
    <property type="molecule type" value="Genomic_DNA"/>
</dbReference>
<dbReference type="InterPro" id="IPR001775">
    <property type="entry name" value="GspD/PilQ"/>
</dbReference>
<feature type="domain" description="Pilus formation protein N-terminal" evidence="3">
    <location>
        <begin position="45"/>
        <end position="114"/>
    </location>
</feature>
<evidence type="ECO:0000313" key="4">
    <source>
        <dbReference type="EMBL" id="VUX56311.1"/>
    </source>
</evidence>
<dbReference type="GO" id="GO:0015627">
    <property type="term" value="C:type II protein secretion system complex"/>
    <property type="evidence" value="ECO:0007669"/>
    <property type="project" value="TreeGrafter"/>
</dbReference>
<dbReference type="PRINTS" id="PR00811">
    <property type="entry name" value="BCTERIALGSPD"/>
</dbReference>
<dbReference type="Pfam" id="PF00263">
    <property type="entry name" value="Secretin"/>
    <property type="match status" value="1"/>
</dbReference>
<protein>
    <submittedName>
        <fullName evidence="4">Type II and III secretion system protein</fullName>
    </submittedName>
</protein>
<accession>A0A7D9H6U9</accession>
<evidence type="ECO:0000259" key="2">
    <source>
        <dbReference type="Pfam" id="PF00263"/>
    </source>
</evidence>
<gene>
    <name evidence="4" type="ORF">JTBM06_V1_580003</name>
</gene>
<name>A0A7D9H6U9_9GAMM</name>
<evidence type="ECO:0000256" key="1">
    <source>
        <dbReference type="RuleBase" id="RU004003"/>
    </source>
</evidence>
<evidence type="ECO:0000259" key="3">
    <source>
        <dbReference type="Pfam" id="PF13629"/>
    </source>
</evidence>
<dbReference type="InterPro" id="IPR050810">
    <property type="entry name" value="Bact_Secretion_Sys_Channel"/>
</dbReference>
<dbReference type="InterPro" id="IPR004846">
    <property type="entry name" value="T2SS/T3SS_dom"/>
</dbReference>
<sequence length="502" mass="53625">MIILKNKNLPGIAMLQIAVIGTLLLSAFTVSAQEMATQPAFVSDENLTVPLYKSRVLPLGAAASRVSVGNPDIADILILRANQIYILGKDLGTTNVFLWDKNDVLIGAVEIVVTHDLQSLKKMLHELLPNETIEVRSAQRNIILSGKVSNVTNMEAALKIARGYFARFTAVESTEFAQDTGGGVGDGSAGEVINLMAISGVQQVMLEVKVAEISRTELRRLDVRFNAILQGSNSWNFGGVNGGATFPDAIPSVPVFDNLAPFGPAVDEFVPNDLFIEDAGLFASLLTNNALFNVAFDAAKEKGLAKILAEPTLTTQTGQEAEFLSGGEFPIPVPNGDNGVTIEFKEFGVGVKFLPVVLDSNRINLKLNINVSELVSGNTVAIRSNGVTSTFVIPSLTKRSAITTVELADGQTIGIAGLINENLREVVSKFPGLGDIPGLGALFRSQEFMKGETELLILVTPHLAKPLGRDDIRLPTDGFAEPSEAAWFALGQLEGKRDGDSQ</sequence>
<organism evidence="4">
    <name type="scientific">uncultured Woeseiaceae bacterium</name>
    <dbReference type="NCBI Taxonomy" id="1983305"/>
    <lineage>
        <taxon>Bacteria</taxon>
        <taxon>Pseudomonadati</taxon>
        <taxon>Pseudomonadota</taxon>
        <taxon>Gammaproteobacteria</taxon>
        <taxon>Woeseiales</taxon>
        <taxon>Woeseiaceae</taxon>
        <taxon>environmental samples</taxon>
    </lineage>
</organism>
<dbReference type="InterPro" id="IPR032789">
    <property type="entry name" value="T2SS-T3SS_pil_N"/>
</dbReference>
<reference evidence="4" key="1">
    <citation type="submission" date="2019-07" db="EMBL/GenBank/DDBJ databases">
        <authorList>
            <person name="Weber M."/>
            <person name="Kostadinov I."/>
            <person name="Kostadinov D I."/>
        </authorList>
    </citation>
    <scope>NUCLEOTIDE SEQUENCE</scope>
    <source>
        <strain evidence="4">Gfbio:sag-sample-m06:053724c1-46a9-4a36-b237-ea2bf867836b</strain>
    </source>
</reference>
<dbReference type="Pfam" id="PF13629">
    <property type="entry name" value="T2SS-T3SS_pil_N"/>
    <property type="match status" value="1"/>
</dbReference>
<dbReference type="GO" id="GO:0009306">
    <property type="term" value="P:protein secretion"/>
    <property type="evidence" value="ECO:0007669"/>
    <property type="project" value="InterPro"/>
</dbReference>